<organism evidence="1 2">
    <name type="scientific">Eumeta variegata</name>
    <name type="common">Bagworm moth</name>
    <name type="synonym">Eumeta japonica</name>
    <dbReference type="NCBI Taxonomy" id="151549"/>
    <lineage>
        <taxon>Eukaryota</taxon>
        <taxon>Metazoa</taxon>
        <taxon>Ecdysozoa</taxon>
        <taxon>Arthropoda</taxon>
        <taxon>Hexapoda</taxon>
        <taxon>Insecta</taxon>
        <taxon>Pterygota</taxon>
        <taxon>Neoptera</taxon>
        <taxon>Endopterygota</taxon>
        <taxon>Lepidoptera</taxon>
        <taxon>Glossata</taxon>
        <taxon>Ditrysia</taxon>
        <taxon>Tineoidea</taxon>
        <taxon>Psychidae</taxon>
        <taxon>Oiketicinae</taxon>
        <taxon>Eumeta</taxon>
    </lineage>
</organism>
<proteinExistence type="predicted"/>
<evidence type="ECO:0000313" key="2">
    <source>
        <dbReference type="Proteomes" id="UP000299102"/>
    </source>
</evidence>
<reference evidence="1 2" key="1">
    <citation type="journal article" date="2019" name="Commun. Biol.">
        <title>The bagworm genome reveals a unique fibroin gene that provides high tensile strength.</title>
        <authorList>
            <person name="Kono N."/>
            <person name="Nakamura H."/>
            <person name="Ohtoshi R."/>
            <person name="Tomita M."/>
            <person name="Numata K."/>
            <person name="Arakawa K."/>
        </authorList>
    </citation>
    <scope>NUCLEOTIDE SEQUENCE [LARGE SCALE GENOMIC DNA]</scope>
</reference>
<dbReference type="AlphaFoldDB" id="A0A4C1U2B3"/>
<dbReference type="Proteomes" id="UP000299102">
    <property type="component" value="Unassembled WGS sequence"/>
</dbReference>
<protein>
    <submittedName>
        <fullName evidence="1">Uncharacterized protein</fullName>
    </submittedName>
</protein>
<comment type="caution">
    <text evidence="1">The sequence shown here is derived from an EMBL/GenBank/DDBJ whole genome shotgun (WGS) entry which is preliminary data.</text>
</comment>
<sequence>MNTRDSRGVINALSVSWEEIGYLMEEEWEEGCWRGGYGVMEMKIRSQNGKFRHPSVHPPVRISQAFY</sequence>
<name>A0A4C1U2B3_EUMVA</name>
<evidence type="ECO:0000313" key="1">
    <source>
        <dbReference type="EMBL" id="GBP20451.1"/>
    </source>
</evidence>
<accession>A0A4C1U2B3</accession>
<keyword evidence="2" id="KW-1185">Reference proteome</keyword>
<gene>
    <name evidence="1" type="ORF">EVAR_14700_1</name>
</gene>
<dbReference type="EMBL" id="BGZK01000118">
    <property type="protein sequence ID" value="GBP20451.1"/>
    <property type="molecule type" value="Genomic_DNA"/>
</dbReference>